<evidence type="ECO:0000256" key="7">
    <source>
        <dbReference type="ARBA" id="ARBA00023033"/>
    </source>
</evidence>
<evidence type="ECO:0000313" key="10">
    <source>
        <dbReference type="EMBL" id="GAO00171.1"/>
    </source>
</evidence>
<proteinExistence type="inferred from homology"/>
<keyword evidence="4" id="KW-0285">Flavoprotein</keyword>
<evidence type="ECO:0000313" key="11">
    <source>
        <dbReference type="Proteomes" id="UP000032683"/>
    </source>
</evidence>
<dbReference type="PANTHER" id="PTHR42747">
    <property type="entry name" value="NITRONATE MONOOXYGENASE-RELATED"/>
    <property type="match status" value="1"/>
</dbReference>
<dbReference type="PANTHER" id="PTHR42747:SF3">
    <property type="entry name" value="NITRONATE MONOOXYGENASE-RELATED"/>
    <property type="match status" value="1"/>
</dbReference>
<dbReference type="Pfam" id="PF03060">
    <property type="entry name" value="NMO"/>
    <property type="match status" value="1"/>
</dbReference>
<sequence length="154" mass="15921">MWLMQKTALRSVGVAAEQSRIRLSSAEKISALKATGTLLLVTVTSLEEAHATETAGMDAIVAQGIEAGGHRGIFGPTNHDDALGTFALACLLVRKCNIPVIAAGGIMDGAGMAAAFALGAVAAQMGTAFILCPKTDADEAYRKALVDQPRFIHA</sequence>
<protein>
    <recommendedName>
        <fullName evidence="8">Propionate 3-nitronate monooxygenase</fullName>
    </recommendedName>
</protein>
<dbReference type="AlphaFoldDB" id="A0A0D6QB23"/>
<comment type="cofactor">
    <cofactor evidence="1">
        <name>FMN</name>
        <dbReference type="ChEBI" id="CHEBI:58210"/>
    </cofactor>
</comment>
<evidence type="ECO:0000256" key="4">
    <source>
        <dbReference type="ARBA" id="ARBA00022630"/>
    </source>
</evidence>
<dbReference type="GO" id="GO:0009636">
    <property type="term" value="P:response to toxic substance"/>
    <property type="evidence" value="ECO:0007669"/>
    <property type="project" value="UniProtKB-KW"/>
</dbReference>
<comment type="caution">
    <text evidence="10">The sequence shown here is derived from an EMBL/GenBank/DDBJ whole genome shotgun (WGS) entry which is preliminary data.</text>
</comment>
<dbReference type="GO" id="GO:0018580">
    <property type="term" value="F:nitronate monooxygenase activity"/>
    <property type="evidence" value="ECO:0007669"/>
    <property type="project" value="InterPro"/>
</dbReference>
<keyword evidence="3" id="KW-0216">Detoxification</keyword>
<accession>A0A0D6QB23</accession>
<dbReference type="InterPro" id="IPR013785">
    <property type="entry name" value="Aldolase_TIM"/>
</dbReference>
<evidence type="ECO:0000256" key="3">
    <source>
        <dbReference type="ARBA" id="ARBA00022575"/>
    </source>
</evidence>
<keyword evidence="6" id="KW-0560">Oxidoreductase</keyword>
<evidence type="ECO:0000256" key="8">
    <source>
        <dbReference type="ARBA" id="ARBA00031155"/>
    </source>
</evidence>
<keyword evidence="5" id="KW-0288">FMN</keyword>
<comment type="catalytic activity">
    <reaction evidence="9">
        <text>3 propionate 3-nitronate + 3 O2 + H2O = 3 3-oxopropanoate + 2 nitrate + nitrite + H2O2 + 3 H(+)</text>
        <dbReference type="Rhea" id="RHEA:57332"/>
        <dbReference type="ChEBI" id="CHEBI:15377"/>
        <dbReference type="ChEBI" id="CHEBI:15378"/>
        <dbReference type="ChEBI" id="CHEBI:15379"/>
        <dbReference type="ChEBI" id="CHEBI:16240"/>
        <dbReference type="ChEBI" id="CHEBI:16301"/>
        <dbReference type="ChEBI" id="CHEBI:17632"/>
        <dbReference type="ChEBI" id="CHEBI:33190"/>
        <dbReference type="ChEBI" id="CHEBI:136067"/>
    </reaction>
</comment>
<dbReference type="CDD" id="cd04730">
    <property type="entry name" value="NPD_like"/>
    <property type="match status" value="1"/>
</dbReference>
<gene>
    <name evidence="10" type="ORF">Gxy13693_042_005</name>
</gene>
<dbReference type="Proteomes" id="UP000032683">
    <property type="component" value="Unassembled WGS sequence"/>
</dbReference>
<dbReference type="EMBL" id="BANJ01000042">
    <property type="protein sequence ID" value="GAO00171.1"/>
    <property type="molecule type" value="Genomic_DNA"/>
</dbReference>
<evidence type="ECO:0000256" key="2">
    <source>
        <dbReference type="ARBA" id="ARBA00009881"/>
    </source>
</evidence>
<evidence type="ECO:0000256" key="6">
    <source>
        <dbReference type="ARBA" id="ARBA00023002"/>
    </source>
</evidence>
<comment type="similarity">
    <text evidence="2">Belongs to the nitronate monooxygenase family. NMO class I subfamily.</text>
</comment>
<dbReference type="GO" id="GO:0051213">
    <property type="term" value="F:dioxygenase activity"/>
    <property type="evidence" value="ECO:0007669"/>
    <property type="project" value="UniProtKB-KW"/>
</dbReference>
<dbReference type="InterPro" id="IPR004136">
    <property type="entry name" value="NMO"/>
</dbReference>
<dbReference type="SUPFAM" id="SSF51412">
    <property type="entry name" value="Inosine monophosphate dehydrogenase (IMPDH)"/>
    <property type="match status" value="1"/>
</dbReference>
<name>A0A0D6QB23_KOMXY</name>
<dbReference type="Gene3D" id="3.20.20.70">
    <property type="entry name" value="Aldolase class I"/>
    <property type="match status" value="1"/>
</dbReference>
<reference evidence="10 11" key="1">
    <citation type="submission" date="2012-11" db="EMBL/GenBank/DDBJ databases">
        <title>Whole genome sequence of Gluconacetobacter xylinus NBRC 13693.</title>
        <authorList>
            <person name="Azuma Y."/>
            <person name="Higashiura N."/>
            <person name="Hirakawa H."/>
            <person name="Matsushita K."/>
        </authorList>
    </citation>
    <scope>NUCLEOTIDE SEQUENCE [LARGE SCALE GENOMIC DNA]</scope>
    <source>
        <strain evidence="10 11">NBRC 13693</strain>
    </source>
</reference>
<organism evidence="10 11">
    <name type="scientific">Komagataeibacter xylinus NBRC 13693</name>
    <dbReference type="NCBI Taxonomy" id="1234668"/>
    <lineage>
        <taxon>Bacteria</taxon>
        <taxon>Pseudomonadati</taxon>
        <taxon>Pseudomonadota</taxon>
        <taxon>Alphaproteobacteria</taxon>
        <taxon>Acetobacterales</taxon>
        <taxon>Acetobacteraceae</taxon>
        <taxon>Komagataeibacter</taxon>
    </lineage>
</organism>
<evidence type="ECO:0000256" key="1">
    <source>
        <dbReference type="ARBA" id="ARBA00001917"/>
    </source>
</evidence>
<keyword evidence="10" id="KW-0223">Dioxygenase</keyword>
<evidence type="ECO:0000256" key="9">
    <source>
        <dbReference type="ARBA" id="ARBA00049401"/>
    </source>
</evidence>
<keyword evidence="7" id="KW-0503">Monooxygenase</keyword>
<evidence type="ECO:0000256" key="5">
    <source>
        <dbReference type="ARBA" id="ARBA00022643"/>
    </source>
</evidence>